<keyword evidence="2" id="KW-0472">Membrane</keyword>
<comment type="caution">
    <text evidence="3">The sequence shown here is derived from an EMBL/GenBank/DDBJ whole genome shotgun (WGS) entry which is preliminary data.</text>
</comment>
<dbReference type="EMBL" id="JAMTCS010000005">
    <property type="protein sequence ID" value="MCP2264690.1"/>
    <property type="molecule type" value="Genomic_DNA"/>
</dbReference>
<keyword evidence="2" id="KW-1133">Transmembrane helix</keyword>
<organism evidence="3 4">
    <name type="scientific">Promicromonospora thailandica</name>
    <dbReference type="NCBI Taxonomy" id="765201"/>
    <lineage>
        <taxon>Bacteria</taxon>
        <taxon>Bacillati</taxon>
        <taxon>Actinomycetota</taxon>
        <taxon>Actinomycetes</taxon>
        <taxon>Micrococcales</taxon>
        <taxon>Promicromonosporaceae</taxon>
        <taxon>Promicromonospora</taxon>
    </lineage>
</organism>
<name>A0A9X2JUN6_9MICO</name>
<keyword evidence="4" id="KW-1185">Reference proteome</keyword>
<sequence length="658" mass="69349">MTHPGWGDKWSGAPERSGTRLSEDARGDTGVAGVRNVVPLRRPTPSGAAEAETEAPVAAPPWPVQPPRGTTARVQGRRSPRTRRRLRVVAWLVAAALLVLAVLVAWVVVDAVRARGQLERAAHDVAALQAGVLAGDPEELSRTVADLQRHASGARTATEGPHWSVVGRLPVIGPTVVAVADMSAVVDGLARGPLPQLADVVTVADPATLMPSGGRVDLAPLEEVAPDVERADRSVGYAQERVAGIGGSPMLPQVSDAVGALREQLADLRMSTATASRAAQLLPPMLGADGARDYLVLVQNNAEPRALGGITGTVLLLHADQGRITLTDQRPGSQVGSFDQPVLELTEDERRVLGGADLGRWMQNATATPDFPRAAQVAREMWRRETGQTVDGVLAADPVLLAGLLDEVDTGPGGVLQGDALVAYLLNGVYLTQSPEEQNEIFAQTAEAAFADLSSGVGQPARMIDALAGAAREGRLLVWSSVAAEAELLEGTVLDGALRGVNDGHPVVGVFTQSIQMAKIGWYVDTQVHVTEREARPDGSRELSVTVTYTSHVDAGEAPHLPEYVVGSGEAEPGAVRLRSLVYAPAGGRILSASENSQKIGLSPQKHDGLWLSFHDLELMPGATSSMTYAIITGKHQDRNVILRTTPGPRPVEVSINE</sequence>
<protein>
    <recommendedName>
        <fullName evidence="5">DUF4012 domain-containing protein</fullName>
    </recommendedName>
</protein>
<evidence type="ECO:0000256" key="1">
    <source>
        <dbReference type="SAM" id="MobiDB-lite"/>
    </source>
</evidence>
<evidence type="ECO:0008006" key="5">
    <source>
        <dbReference type="Google" id="ProtNLM"/>
    </source>
</evidence>
<dbReference type="Proteomes" id="UP001139493">
    <property type="component" value="Unassembled WGS sequence"/>
</dbReference>
<dbReference type="Pfam" id="PF13196">
    <property type="entry name" value="DUF4012"/>
    <property type="match status" value="1"/>
</dbReference>
<evidence type="ECO:0000313" key="3">
    <source>
        <dbReference type="EMBL" id="MCP2264690.1"/>
    </source>
</evidence>
<proteinExistence type="predicted"/>
<evidence type="ECO:0000313" key="4">
    <source>
        <dbReference type="Proteomes" id="UP001139493"/>
    </source>
</evidence>
<dbReference type="InterPro" id="IPR025101">
    <property type="entry name" value="DUF4012"/>
</dbReference>
<feature type="compositionally biased region" description="Low complexity" evidence="1">
    <location>
        <begin position="48"/>
        <end position="57"/>
    </location>
</feature>
<accession>A0A9X2JUN6</accession>
<evidence type="ECO:0000256" key="2">
    <source>
        <dbReference type="SAM" id="Phobius"/>
    </source>
</evidence>
<reference evidence="3" key="1">
    <citation type="submission" date="2022-06" db="EMBL/GenBank/DDBJ databases">
        <title>Genomic Encyclopedia of Archaeal and Bacterial Type Strains, Phase II (KMG-II): from individual species to whole genera.</title>
        <authorList>
            <person name="Goeker M."/>
        </authorList>
    </citation>
    <scope>NUCLEOTIDE SEQUENCE</scope>
    <source>
        <strain evidence="3">DSM 26652</strain>
    </source>
</reference>
<gene>
    <name evidence="3" type="ORF">APR03_002028</name>
</gene>
<feature type="region of interest" description="Disordered" evidence="1">
    <location>
        <begin position="1"/>
        <end position="78"/>
    </location>
</feature>
<keyword evidence="2" id="KW-0812">Transmembrane</keyword>
<dbReference type="AlphaFoldDB" id="A0A9X2JUN6"/>
<feature type="transmembrane region" description="Helical" evidence="2">
    <location>
        <begin position="88"/>
        <end position="109"/>
    </location>
</feature>
<feature type="compositionally biased region" description="Basic and acidic residues" evidence="1">
    <location>
        <begin position="17"/>
        <end position="27"/>
    </location>
</feature>